<feature type="domain" description="Orn/Lys/Arg decarboxylase C-terminal" evidence="4">
    <location>
        <begin position="6"/>
        <end position="74"/>
    </location>
</feature>
<evidence type="ECO:0000313" key="6">
    <source>
        <dbReference type="Proteomes" id="UP001501845"/>
    </source>
</evidence>
<dbReference type="Proteomes" id="UP001501845">
    <property type="component" value="Unassembled WGS sequence"/>
</dbReference>
<evidence type="ECO:0000256" key="1">
    <source>
        <dbReference type="ARBA" id="ARBA00001933"/>
    </source>
</evidence>
<dbReference type="InterPro" id="IPR052357">
    <property type="entry name" value="Orn_Lys_Arg_decarboxylase-I"/>
</dbReference>
<keyword evidence="6" id="KW-1185">Reference proteome</keyword>
<organism evidence="5 6">
    <name type="scientific">Streptomyces tunisiensis</name>
    <dbReference type="NCBI Taxonomy" id="948699"/>
    <lineage>
        <taxon>Bacteria</taxon>
        <taxon>Bacillati</taxon>
        <taxon>Actinomycetota</taxon>
        <taxon>Actinomycetes</taxon>
        <taxon>Kitasatosporales</taxon>
        <taxon>Streptomycetaceae</taxon>
        <taxon>Streptomyces</taxon>
    </lineage>
</organism>
<proteinExistence type="predicted"/>
<protein>
    <recommendedName>
        <fullName evidence="4">Orn/Lys/Arg decarboxylase C-terminal domain-containing protein</fullName>
    </recommendedName>
</protein>
<dbReference type="PANTHER" id="PTHR43277:SF4">
    <property type="entry name" value="ARGININE DECARBOXYLASE"/>
    <property type="match status" value="1"/>
</dbReference>
<gene>
    <name evidence="5" type="ORF">GCM10022285_10800</name>
</gene>
<evidence type="ECO:0000256" key="2">
    <source>
        <dbReference type="ARBA" id="ARBA00022898"/>
    </source>
</evidence>
<dbReference type="Pfam" id="PF03711">
    <property type="entry name" value="OKR_DC_1_C"/>
    <property type="match status" value="1"/>
</dbReference>
<evidence type="ECO:0000259" key="4">
    <source>
        <dbReference type="Pfam" id="PF03711"/>
    </source>
</evidence>
<feature type="region of interest" description="Disordered" evidence="3">
    <location>
        <begin position="1"/>
        <end position="29"/>
    </location>
</feature>
<accession>A0ABP7XVD6</accession>
<dbReference type="EMBL" id="BAABBU010000005">
    <property type="protein sequence ID" value="GAA4126388.1"/>
    <property type="molecule type" value="Genomic_DNA"/>
</dbReference>
<dbReference type="Gene3D" id="3.90.100.10">
    <property type="entry name" value="Orn/Lys/Arg decarboxylase, C-terminal domain"/>
    <property type="match status" value="1"/>
</dbReference>
<reference evidence="6" key="1">
    <citation type="journal article" date="2019" name="Int. J. Syst. Evol. Microbiol.">
        <title>The Global Catalogue of Microorganisms (GCM) 10K type strain sequencing project: providing services to taxonomists for standard genome sequencing and annotation.</title>
        <authorList>
            <consortium name="The Broad Institute Genomics Platform"/>
            <consortium name="The Broad Institute Genome Sequencing Center for Infectious Disease"/>
            <person name="Wu L."/>
            <person name="Ma J."/>
        </authorList>
    </citation>
    <scope>NUCLEOTIDE SEQUENCE [LARGE SCALE GENOMIC DNA]</scope>
    <source>
        <strain evidence="6">JCM 17589</strain>
    </source>
</reference>
<dbReference type="InterPro" id="IPR008286">
    <property type="entry name" value="Prn/Lys/Arg_de-COase_C"/>
</dbReference>
<name>A0ABP7XVD6_9ACTN</name>
<comment type="caution">
    <text evidence="5">The sequence shown here is derived from an EMBL/GenBank/DDBJ whole genome shotgun (WGS) entry which is preliminary data.</text>
</comment>
<comment type="cofactor">
    <cofactor evidence="1">
        <name>pyridoxal 5'-phosphate</name>
        <dbReference type="ChEBI" id="CHEBI:597326"/>
    </cofactor>
</comment>
<sequence length="89" mass="9566">MPEPGELRMEPAALPRDAFSGPAEDVPAEKADGRIAAEMITPYPPGIPAVLPGERLTEPVLRYLRTGLEAGMYLPDPTDPDLETVRVVA</sequence>
<keyword evidence="2" id="KW-0663">Pyridoxal phosphate</keyword>
<dbReference type="SUPFAM" id="SSF55904">
    <property type="entry name" value="Ornithine decarboxylase C-terminal domain"/>
    <property type="match status" value="1"/>
</dbReference>
<dbReference type="PANTHER" id="PTHR43277">
    <property type="entry name" value="ARGININE DECARBOXYLASE"/>
    <property type="match status" value="1"/>
</dbReference>
<evidence type="ECO:0000256" key="3">
    <source>
        <dbReference type="SAM" id="MobiDB-lite"/>
    </source>
</evidence>
<evidence type="ECO:0000313" key="5">
    <source>
        <dbReference type="EMBL" id="GAA4126388.1"/>
    </source>
</evidence>
<dbReference type="InterPro" id="IPR036633">
    <property type="entry name" value="Prn/Lys/Arg_de-COase_C_sf"/>
</dbReference>